<evidence type="ECO:0000313" key="3">
    <source>
        <dbReference type="Proteomes" id="UP001176941"/>
    </source>
</evidence>
<feature type="region of interest" description="Disordered" evidence="1">
    <location>
        <begin position="54"/>
        <end position="101"/>
    </location>
</feature>
<dbReference type="Proteomes" id="UP001176941">
    <property type="component" value="Chromosome 13"/>
</dbReference>
<accession>A0ABN8Y816</accession>
<gene>
    <name evidence="2" type="ORF">MRATA1EN1_LOCUS4948</name>
</gene>
<sequence>MNNFCMTTWAPELMFAKLFELLGKENGVFFGTLSRLQWHANSSSSASFGSAFPQLCAGPGSPRRQPHRSHGLRPATSSPAAQMGTPFRKKGEGQHELGSGVETRRDLWLRFTS</sequence>
<keyword evidence="3" id="KW-1185">Reference proteome</keyword>
<reference evidence="2" key="1">
    <citation type="submission" date="2023-04" db="EMBL/GenBank/DDBJ databases">
        <authorList>
            <consortium name="ELIXIR-Norway"/>
        </authorList>
    </citation>
    <scope>NUCLEOTIDE SEQUENCE [LARGE SCALE GENOMIC DNA]</scope>
</reference>
<name>A0ABN8Y816_RANTA</name>
<protein>
    <submittedName>
        <fullName evidence="2">Uncharacterized protein</fullName>
    </submittedName>
</protein>
<evidence type="ECO:0000313" key="2">
    <source>
        <dbReference type="EMBL" id="CAI9155986.1"/>
    </source>
</evidence>
<organism evidence="2 3">
    <name type="scientific">Rangifer tarandus platyrhynchus</name>
    <name type="common">Svalbard reindeer</name>
    <dbReference type="NCBI Taxonomy" id="3082113"/>
    <lineage>
        <taxon>Eukaryota</taxon>
        <taxon>Metazoa</taxon>
        <taxon>Chordata</taxon>
        <taxon>Craniata</taxon>
        <taxon>Vertebrata</taxon>
        <taxon>Euteleostomi</taxon>
        <taxon>Mammalia</taxon>
        <taxon>Eutheria</taxon>
        <taxon>Laurasiatheria</taxon>
        <taxon>Artiodactyla</taxon>
        <taxon>Ruminantia</taxon>
        <taxon>Pecora</taxon>
        <taxon>Cervidae</taxon>
        <taxon>Odocoileinae</taxon>
        <taxon>Rangifer</taxon>
    </lineage>
</organism>
<dbReference type="EMBL" id="OX459949">
    <property type="protein sequence ID" value="CAI9155986.1"/>
    <property type="molecule type" value="Genomic_DNA"/>
</dbReference>
<proteinExistence type="predicted"/>
<evidence type="ECO:0000256" key="1">
    <source>
        <dbReference type="SAM" id="MobiDB-lite"/>
    </source>
</evidence>